<dbReference type="STRING" id="1848.SAMN05443637_10230"/>
<keyword evidence="3" id="KW-1185">Reference proteome</keyword>
<name>A0A1M6P3L6_PSETH</name>
<evidence type="ECO:0000313" key="3">
    <source>
        <dbReference type="Proteomes" id="UP000184363"/>
    </source>
</evidence>
<feature type="domain" description="AB hydrolase-1" evidence="1">
    <location>
        <begin position="66"/>
        <end position="302"/>
    </location>
</feature>
<dbReference type="PRINTS" id="PR00111">
    <property type="entry name" value="ABHYDROLASE"/>
</dbReference>
<dbReference type="InterPro" id="IPR050228">
    <property type="entry name" value="Carboxylesterase_BioH"/>
</dbReference>
<dbReference type="PANTHER" id="PTHR43194">
    <property type="entry name" value="HYDROLASE ALPHA/BETA FOLD FAMILY"/>
    <property type="match status" value="1"/>
</dbReference>
<dbReference type="EMBL" id="FRAP01000002">
    <property type="protein sequence ID" value="SHK02557.1"/>
    <property type="molecule type" value="Genomic_DNA"/>
</dbReference>
<dbReference type="SUPFAM" id="SSF53474">
    <property type="entry name" value="alpha/beta-Hydrolases"/>
    <property type="match status" value="1"/>
</dbReference>
<dbReference type="Proteomes" id="UP000184363">
    <property type="component" value="Unassembled WGS sequence"/>
</dbReference>
<dbReference type="OrthoDB" id="9804819at2"/>
<dbReference type="Pfam" id="PF12697">
    <property type="entry name" value="Abhydrolase_6"/>
    <property type="match status" value="1"/>
</dbReference>
<dbReference type="InterPro" id="IPR029058">
    <property type="entry name" value="AB_hydrolase_fold"/>
</dbReference>
<dbReference type="AlphaFoldDB" id="A0A1M6P3L6"/>
<dbReference type="RefSeq" id="WP_073455519.1">
    <property type="nucleotide sequence ID" value="NZ_CALGVN010000053.1"/>
</dbReference>
<dbReference type="PANTHER" id="PTHR43194:SF2">
    <property type="entry name" value="PEROXISOMAL MEMBRANE PROTEIN LPX1"/>
    <property type="match status" value="1"/>
</dbReference>
<sequence>MIDSAHDPARDSAGDTARDGEFALLHENAEEAGIAWPGPPAVRRVSSEVDGRRVSALLWGTAPPRIVFLHGGGQNAHTWDTVLLALGEPALAVDLPGHGHSDWREDRDYMPRASAEAVAPVLREWAPGAELVVGMSLGGLTAIRIAARHPDLVRRAVIVDVTPSAHLRHRSMTQQQQGTTALTRGRRTFATFEEIVERTAAAAPHRSRASIRRGVVHNTRRLPDGRWAWRYDRNAGPRDFSPLWADLAATTCPLTLVRGGASAFVPDEDAAEFVRRRPDAQVRVVAGAGHAVQSDAPLELADIVRAALSP</sequence>
<evidence type="ECO:0000313" key="2">
    <source>
        <dbReference type="EMBL" id="SHK02557.1"/>
    </source>
</evidence>
<gene>
    <name evidence="2" type="ORF">SAMN05443637_10230</name>
</gene>
<dbReference type="InterPro" id="IPR000073">
    <property type="entry name" value="AB_hydrolase_1"/>
</dbReference>
<dbReference type="Gene3D" id="3.40.50.1820">
    <property type="entry name" value="alpha/beta hydrolase"/>
    <property type="match status" value="1"/>
</dbReference>
<protein>
    <submittedName>
        <fullName evidence="2">Pimeloyl-ACP methyl ester carboxylesterase</fullName>
    </submittedName>
</protein>
<accession>A0A1M6P3L6</accession>
<reference evidence="2 3" key="1">
    <citation type="submission" date="2016-11" db="EMBL/GenBank/DDBJ databases">
        <authorList>
            <person name="Jaros S."/>
            <person name="Januszkiewicz K."/>
            <person name="Wedrychowicz H."/>
        </authorList>
    </citation>
    <scope>NUCLEOTIDE SEQUENCE [LARGE SCALE GENOMIC DNA]</scope>
    <source>
        <strain evidence="2 3">DSM 43832</strain>
    </source>
</reference>
<evidence type="ECO:0000259" key="1">
    <source>
        <dbReference type="Pfam" id="PF12697"/>
    </source>
</evidence>
<dbReference type="GO" id="GO:0003824">
    <property type="term" value="F:catalytic activity"/>
    <property type="evidence" value="ECO:0007669"/>
    <property type="project" value="UniProtKB-ARBA"/>
</dbReference>
<proteinExistence type="predicted"/>
<organism evidence="2 3">
    <name type="scientific">Pseudonocardia thermophila</name>
    <dbReference type="NCBI Taxonomy" id="1848"/>
    <lineage>
        <taxon>Bacteria</taxon>
        <taxon>Bacillati</taxon>
        <taxon>Actinomycetota</taxon>
        <taxon>Actinomycetes</taxon>
        <taxon>Pseudonocardiales</taxon>
        <taxon>Pseudonocardiaceae</taxon>
        <taxon>Pseudonocardia</taxon>
    </lineage>
</organism>